<keyword evidence="5 6" id="KW-0408">Iron</keyword>
<dbReference type="Proteomes" id="UP001237156">
    <property type="component" value="Unassembled WGS sequence"/>
</dbReference>
<evidence type="ECO:0000256" key="6">
    <source>
        <dbReference type="PROSITE-ProRule" id="PRU00433"/>
    </source>
</evidence>
<evidence type="ECO:0000256" key="3">
    <source>
        <dbReference type="ARBA" id="ARBA00022723"/>
    </source>
</evidence>
<evidence type="ECO:0000256" key="7">
    <source>
        <dbReference type="SAM" id="Phobius"/>
    </source>
</evidence>
<dbReference type="RefSeq" id="WP_279524134.1">
    <property type="nucleotide sequence ID" value="NZ_JARVII010000008.1"/>
</dbReference>
<keyword evidence="10" id="KW-1185">Reference proteome</keyword>
<dbReference type="Gene3D" id="1.10.760.10">
    <property type="entry name" value="Cytochrome c-like domain"/>
    <property type="match status" value="1"/>
</dbReference>
<gene>
    <name evidence="9" type="ORF">QB898_05550</name>
</gene>
<keyword evidence="4" id="KW-0249">Electron transport</keyword>
<evidence type="ECO:0000259" key="8">
    <source>
        <dbReference type="PROSITE" id="PS51007"/>
    </source>
</evidence>
<evidence type="ECO:0000313" key="10">
    <source>
        <dbReference type="Proteomes" id="UP001237156"/>
    </source>
</evidence>
<dbReference type="PRINTS" id="PR00607">
    <property type="entry name" value="CYTCHROMECIE"/>
</dbReference>
<dbReference type="PANTHER" id="PTHR40942">
    <property type="match status" value="1"/>
</dbReference>
<dbReference type="AlphaFoldDB" id="A0AAW6RNV6"/>
<keyword evidence="7" id="KW-0472">Membrane</keyword>
<keyword evidence="7" id="KW-0812">Transmembrane</keyword>
<evidence type="ECO:0000313" key="9">
    <source>
        <dbReference type="EMBL" id="MDG9699190.1"/>
    </source>
</evidence>
<dbReference type="SUPFAM" id="SSF46626">
    <property type="entry name" value="Cytochrome c"/>
    <property type="match status" value="1"/>
</dbReference>
<dbReference type="GO" id="GO:0009055">
    <property type="term" value="F:electron transfer activity"/>
    <property type="evidence" value="ECO:0007669"/>
    <property type="project" value="InterPro"/>
</dbReference>
<feature type="domain" description="Cytochrome c" evidence="8">
    <location>
        <begin position="95"/>
        <end position="176"/>
    </location>
</feature>
<dbReference type="InterPro" id="IPR002323">
    <property type="entry name" value="Cyt_CIE"/>
</dbReference>
<dbReference type="Pfam" id="PF13442">
    <property type="entry name" value="Cytochrome_CBB3"/>
    <property type="match status" value="1"/>
</dbReference>
<name>A0AAW6RNV6_9BURK</name>
<keyword evidence="7" id="KW-1133">Transmembrane helix</keyword>
<evidence type="ECO:0000256" key="1">
    <source>
        <dbReference type="ARBA" id="ARBA00022448"/>
    </source>
</evidence>
<proteinExistence type="predicted"/>
<evidence type="ECO:0000256" key="2">
    <source>
        <dbReference type="ARBA" id="ARBA00022617"/>
    </source>
</evidence>
<keyword evidence="3 6" id="KW-0479">Metal-binding</keyword>
<keyword evidence="2 6" id="KW-0349">Heme</keyword>
<dbReference type="GO" id="GO:0020037">
    <property type="term" value="F:heme binding"/>
    <property type="evidence" value="ECO:0007669"/>
    <property type="project" value="InterPro"/>
</dbReference>
<dbReference type="InterPro" id="IPR009056">
    <property type="entry name" value="Cyt_c-like_dom"/>
</dbReference>
<accession>A0AAW6RNV6</accession>
<sequence>MSENTQPTSSDQPKSSRWLLWPVIAAIVVLTLFSLTQPAPGSYGSLTRSDEGAGSVDARIAKVGALNLAGQAAATQTASAEAAAAPAEAAAPAPAAAATGEVPALYKKSCAMCHGTGAGGAPKVGDKDAWAPRIATGMDELMKVAINGRGGMPARGGTKASDDELKTVVEYMVAHSQ</sequence>
<evidence type="ECO:0000256" key="5">
    <source>
        <dbReference type="ARBA" id="ARBA00023004"/>
    </source>
</evidence>
<dbReference type="InterPro" id="IPR036909">
    <property type="entry name" value="Cyt_c-like_dom_sf"/>
</dbReference>
<keyword evidence="1" id="KW-0813">Transport</keyword>
<protein>
    <submittedName>
        <fullName evidence="9">C-type cytochrome</fullName>
    </submittedName>
</protein>
<comment type="caution">
    <text evidence="9">The sequence shown here is derived from an EMBL/GenBank/DDBJ whole genome shotgun (WGS) entry which is preliminary data.</text>
</comment>
<organism evidence="9 10">
    <name type="scientific">Ottowia cancrivicina</name>
    <dbReference type="NCBI Taxonomy" id="3040346"/>
    <lineage>
        <taxon>Bacteria</taxon>
        <taxon>Pseudomonadati</taxon>
        <taxon>Pseudomonadota</taxon>
        <taxon>Betaproteobacteria</taxon>
        <taxon>Burkholderiales</taxon>
        <taxon>Comamonadaceae</taxon>
        <taxon>Ottowia</taxon>
    </lineage>
</organism>
<dbReference type="PROSITE" id="PS51007">
    <property type="entry name" value="CYTC"/>
    <property type="match status" value="1"/>
</dbReference>
<dbReference type="GO" id="GO:0005506">
    <property type="term" value="F:iron ion binding"/>
    <property type="evidence" value="ECO:0007669"/>
    <property type="project" value="InterPro"/>
</dbReference>
<dbReference type="PANTHER" id="PTHR40942:SF4">
    <property type="entry name" value="CYTOCHROME C5"/>
    <property type="match status" value="1"/>
</dbReference>
<reference evidence="9 10" key="1">
    <citation type="submission" date="2023-04" db="EMBL/GenBank/DDBJ databases">
        <title>Ottowia paracancer sp. nov., isolated from human stomach.</title>
        <authorList>
            <person name="Song Y."/>
        </authorList>
    </citation>
    <scope>NUCLEOTIDE SEQUENCE [LARGE SCALE GENOMIC DNA]</scope>
    <source>
        <strain evidence="9 10">10c7w1</strain>
    </source>
</reference>
<feature type="transmembrane region" description="Helical" evidence="7">
    <location>
        <begin position="18"/>
        <end position="36"/>
    </location>
</feature>
<evidence type="ECO:0000256" key="4">
    <source>
        <dbReference type="ARBA" id="ARBA00022982"/>
    </source>
</evidence>
<dbReference type="EMBL" id="JARVII010000008">
    <property type="protein sequence ID" value="MDG9699190.1"/>
    <property type="molecule type" value="Genomic_DNA"/>
</dbReference>